<accession>A0ABW3Z4J8</accession>
<protein>
    <recommendedName>
        <fullName evidence="3">HNH endonuclease</fullName>
    </recommendedName>
</protein>
<gene>
    <name evidence="1" type="ORF">ACFQ4O_03750</name>
</gene>
<evidence type="ECO:0000313" key="2">
    <source>
        <dbReference type="Proteomes" id="UP001597171"/>
    </source>
</evidence>
<comment type="caution">
    <text evidence="1">The sequence shown here is derived from an EMBL/GenBank/DDBJ whole genome shotgun (WGS) entry which is preliminary data.</text>
</comment>
<organism evidence="1 2">
    <name type="scientific">Methylopila musalis</name>
    <dbReference type="NCBI Taxonomy" id="1134781"/>
    <lineage>
        <taxon>Bacteria</taxon>
        <taxon>Pseudomonadati</taxon>
        <taxon>Pseudomonadota</taxon>
        <taxon>Alphaproteobacteria</taxon>
        <taxon>Hyphomicrobiales</taxon>
        <taxon>Methylopilaceae</taxon>
        <taxon>Methylopila</taxon>
    </lineage>
</organism>
<proteinExistence type="predicted"/>
<evidence type="ECO:0008006" key="3">
    <source>
        <dbReference type="Google" id="ProtNLM"/>
    </source>
</evidence>
<dbReference type="RefSeq" id="WP_378774304.1">
    <property type="nucleotide sequence ID" value="NZ_JBHTMX010000014.1"/>
</dbReference>
<name>A0ABW3Z4J8_9HYPH</name>
<dbReference type="EMBL" id="JBHTMX010000014">
    <property type="protein sequence ID" value="MFD1331103.1"/>
    <property type="molecule type" value="Genomic_DNA"/>
</dbReference>
<sequence length="327" mass="36122">MTTCSVRWRSSGGRGEFEYVPADSLEDRDINVLFEPLSLTIPAEVRAIKAQGKPRLRKFDKNNRKKFHLPQLVMAVARLPEPAREDTAHAVAFPLQNKSFVMDAMDFDIIEDDGITATLAPLRVSIRNSDFQIELQDRFKAIAVDLASIPSIAAKHPALAAAVEAHGVEIAKAVNSVEIRKAADRINAIQAEIFGMTNAGSAVTLEDAAAKPETDLEEEIVGKEGRLLTRIHAYKERDRVFAARAKKYYRDKNGGKLTCEACGLDPVALYGPDGERCIEAHHKVPIEELQPDSITRVDEMAMVCASCHRIIHSKKPCLTVDEVRKAS</sequence>
<dbReference type="Proteomes" id="UP001597171">
    <property type="component" value="Unassembled WGS sequence"/>
</dbReference>
<reference evidence="2" key="1">
    <citation type="journal article" date="2019" name="Int. J. Syst. Evol. Microbiol.">
        <title>The Global Catalogue of Microorganisms (GCM) 10K type strain sequencing project: providing services to taxonomists for standard genome sequencing and annotation.</title>
        <authorList>
            <consortium name="The Broad Institute Genomics Platform"/>
            <consortium name="The Broad Institute Genome Sequencing Center for Infectious Disease"/>
            <person name="Wu L."/>
            <person name="Ma J."/>
        </authorList>
    </citation>
    <scope>NUCLEOTIDE SEQUENCE [LARGE SCALE GENOMIC DNA]</scope>
    <source>
        <strain evidence="2">CCUG 61696</strain>
    </source>
</reference>
<keyword evidence="2" id="KW-1185">Reference proteome</keyword>
<evidence type="ECO:0000313" key="1">
    <source>
        <dbReference type="EMBL" id="MFD1331103.1"/>
    </source>
</evidence>